<feature type="transmembrane region" description="Helical" evidence="1">
    <location>
        <begin position="16"/>
        <end position="39"/>
    </location>
</feature>
<keyword evidence="1" id="KW-0472">Membrane</keyword>
<protein>
    <submittedName>
        <fullName evidence="2">Uncharacterized protein</fullName>
    </submittedName>
</protein>
<dbReference type="Proteomes" id="UP001597185">
    <property type="component" value="Unassembled WGS sequence"/>
</dbReference>
<keyword evidence="1" id="KW-1133">Transmembrane helix</keyword>
<gene>
    <name evidence="2" type="ORF">ACFR9T_06740</name>
</gene>
<name>A0ABD6C076_9EURY</name>
<reference evidence="2 3" key="1">
    <citation type="journal article" date="2019" name="Int. J. Syst. Evol. Microbiol.">
        <title>The Global Catalogue of Microorganisms (GCM) 10K type strain sequencing project: providing services to taxonomists for standard genome sequencing and annotation.</title>
        <authorList>
            <consortium name="The Broad Institute Genomics Platform"/>
            <consortium name="The Broad Institute Genome Sequencing Center for Infectious Disease"/>
            <person name="Wu L."/>
            <person name="Ma J."/>
        </authorList>
    </citation>
    <scope>NUCLEOTIDE SEQUENCE [LARGE SCALE GENOMIC DNA]</scope>
    <source>
        <strain evidence="2 3">CGMCC 1.12689</strain>
    </source>
</reference>
<feature type="transmembrane region" description="Helical" evidence="1">
    <location>
        <begin position="51"/>
        <end position="70"/>
    </location>
</feature>
<evidence type="ECO:0000256" key="1">
    <source>
        <dbReference type="SAM" id="Phobius"/>
    </source>
</evidence>
<keyword evidence="3" id="KW-1185">Reference proteome</keyword>
<dbReference type="RefSeq" id="WP_256418084.1">
    <property type="nucleotide sequence ID" value="NZ_JANHDL010000004.1"/>
</dbReference>
<dbReference type="AlphaFoldDB" id="A0ABD6C076"/>
<accession>A0ABD6C076</accession>
<comment type="caution">
    <text evidence="2">The sequence shown here is derived from an EMBL/GenBank/DDBJ whole genome shotgun (WGS) entry which is preliminary data.</text>
</comment>
<organism evidence="2 3">
    <name type="scientific">Halorubrum laminariae</name>
    <dbReference type="NCBI Taxonomy" id="1433523"/>
    <lineage>
        <taxon>Archaea</taxon>
        <taxon>Methanobacteriati</taxon>
        <taxon>Methanobacteriota</taxon>
        <taxon>Stenosarchaea group</taxon>
        <taxon>Halobacteria</taxon>
        <taxon>Halobacteriales</taxon>
        <taxon>Haloferacaceae</taxon>
        <taxon>Halorubrum</taxon>
    </lineage>
</organism>
<sequence length="181" mass="19610">MVYTELTSFTWRIFDISIITAEALGWVAFIIGGLGLVATRSNPATHRRFKGLFLGGGMALVSVLFVGGFYEATSYIMTGHTNGIGHAESMYPNLYLEQFSDNDGILRILDLSGTFSQMAAITGMAATTFGSALWGITKHRSIFRSKSQKITYAGIVLMAMSVSERAFAAIVHVFISLIFGG</sequence>
<feature type="transmembrane region" description="Helical" evidence="1">
    <location>
        <begin position="155"/>
        <end position="179"/>
    </location>
</feature>
<evidence type="ECO:0000313" key="3">
    <source>
        <dbReference type="Proteomes" id="UP001597185"/>
    </source>
</evidence>
<dbReference type="EMBL" id="JBHUDB010000002">
    <property type="protein sequence ID" value="MFD1570285.1"/>
    <property type="molecule type" value="Genomic_DNA"/>
</dbReference>
<feature type="transmembrane region" description="Helical" evidence="1">
    <location>
        <begin position="115"/>
        <end position="134"/>
    </location>
</feature>
<keyword evidence="1" id="KW-0812">Transmembrane</keyword>
<evidence type="ECO:0000313" key="2">
    <source>
        <dbReference type="EMBL" id="MFD1570285.1"/>
    </source>
</evidence>
<proteinExistence type="predicted"/>